<protein>
    <submittedName>
        <fullName evidence="1">Uncharacterized protein</fullName>
    </submittedName>
</protein>
<evidence type="ECO:0000313" key="1">
    <source>
        <dbReference type="EMBL" id="CAB4154962.1"/>
    </source>
</evidence>
<accession>A0A6J5N8Y2</accession>
<proteinExistence type="predicted"/>
<sequence>MRHRITLEQLPTLLRKLEPEMRAAIRRGLKSATLRAKHIVIEEIDKASPYPAVDTGGLRNSVKTDLRGPAVIVDAPHAAPINNGTRPFWPPLAPLLTWVVRKGLADDEDEAEQVARAIQFKIAREGIAPRFFMEKAMARVRSDIIPAEIRAELLALEARGLV</sequence>
<name>A0A6J5N8Y2_9CAUD</name>
<gene>
    <name evidence="1" type="ORF">UFOVP650_55</name>
</gene>
<dbReference type="EMBL" id="LR796623">
    <property type="protein sequence ID" value="CAB4154962.1"/>
    <property type="molecule type" value="Genomic_DNA"/>
</dbReference>
<organism evidence="1">
    <name type="scientific">uncultured Caudovirales phage</name>
    <dbReference type="NCBI Taxonomy" id="2100421"/>
    <lineage>
        <taxon>Viruses</taxon>
        <taxon>Duplodnaviria</taxon>
        <taxon>Heunggongvirae</taxon>
        <taxon>Uroviricota</taxon>
        <taxon>Caudoviricetes</taxon>
        <taxon>Peduoviridae</taxon>
        <taxon>Maltschvirus</taxon>
        <taxon>Maltschvirus maltsch</taxon>
    </lineage>
</organism>
<reference evidence="1" key="1">
    <citation type="submission" date="2020-04" db="EMBL/GenBank/DDBJ databases">
        <authorList>
            <person name="Chiriac C."/>
            <person name="Salcher M."/>
            <person name="Ghai R."/>
            <person name="Kavagutti S V."/>
        </authorList>
    </citation>
    <scope>NUCLEOTIDE SEQUENCE</scope>
</reference>